<reference evidence="1 2" key="1">
    <citation type="journal article" date="2018" name="Genome Announc.">
        <title>Complete genomes of two Megasphaera elsdenii strains, NCIMB 702410 and ATCC 25940.</title>
        <authorList>
            <person name="Hatmaker E.A."/>
            <person name="O'Dell K."/>
            <person name="Riley L.A."/>
            <person name="Klingeman D.M."/>
            <person name="Guss A.M."/>
        </authorList>
    </citation>
    <scope>NUCLEOTIDE SEQUENCE [LARGE SCALE GENOMIC DNA]</scope>
    <source>
        <strain evidence="1 2">NCIMB702410</strain>
    </source>
</reference>
<evidence type="ECO:0000313" key="1">
    <source>
        <dbReference type="EMBL" id="AVO26718.1"/>
    </source>
</evidence>
<dbReference type="EMBL" id="CP027569">
    <property type="protein sequence ID" value="AVO26718.1"/>
    <property type="molecule type" value="Genomic_DNA"/>
</dbReference>
<dbReference type="OrthoDB" id="1629499at2"/>
<sequence length="114" mass="13036">MIVMAKHKIPKNRSIEDMFQGVEEEATFETTGWEDDEVSVRRPQAKKSAKKQTASDFRRQFFTDDLQEKVGSILLDIKMAYFKDGVGDISLEVVKDGRNVVIKTAPKTSKKLRK</sequence>
<gene>
    <name evidence="1" type="ORF">C6Y28_03295</name>
</gene>
<name>A0A269TE74_MEGEL</name>
<proteinExistence type="predicted"/>
<dbReference type="Proteomes" id="UP000238358">
    <property type="component" value="Chromosome"/>
</dbReference>
<organism evidence="1 2">
    <name type="scientific">Megasphaera elsdenii</name>
    <dbReference type="NCBI Taxonomy" id="907"/>
    <lineage>
        <taxon>Bacteria</taxon>
        <taxon>Bacillati</taxon>
        <taxon>Bacillota</taxon>
        <taxon>Negativicutes</taxon>
        <taxon>Veillonellales</taxon>
        <taxon>Veillonellaceae</taxon>
        <taxon>Megasphaera</taxon>
    </lineage>
</organism>
<protein>
    <submittedName>
        <fullName evidence="1">Uncharacterized protein</fullName>
    </submittedName>
</protein>
<evidence type="ECO:0000313" key="2">
    <source>
        <dbReference type="Proteomes" id="UP000238358"/>
    </source>
</evidence>
<accession>A0A269TE74</accession>
<dbReference type="AlphaFoldDB" id="A0A269TE74"/>